<proteinExistence type="predicted"/>
<evidence type="ECO:0000313" key="2">
    <source>
        <dbReference type="Proteomes" id="UP001480595"/>
    </source>
</evidence>
<sequence length="74" mass="8224">MGDVYASAHLTISAVSSEHADEGFWRYLVTAFSRRELTFTHDKFPALDGLCQVSQSDMAHERDSPAPSYLWGCG</sequence>
<comment type="caution">
    <text evidence="1">The sequence shown here is derived from an EMBL/GenBank/DDBJ whole genome shotgun (WGS) entry which is preliminary data.</text>
</comment>
<gene>
    <name evidence="1" type="ORF">PG994_006598</name>
</gene>
<organism evidence="1 2">
    <name type="scientific">Apiospora phragmitis</name>
    <dbReference type="NCBI Taxonomy" id="2905665"/>
    <lineage>
        <taxon>Eukaryota</taxon>
        <taxon>Fungi</taxon>
        <taxon>Dikarya</taxon>
        <taxon>Ascomycota</taxon>
        <taxon>Pezizomycotina</taxon>
        <taxon>Sordariomycetes</taxon>
        <taxon>Xylariomycetidae</taxon>
        <taxon>Amphisphaeriales</taxon>
        <taxon>Apiosporaceae</taxon>
        <taxon>Apiospora</taxon>
    </lineage>
</organism>
<dbReference type="EMBL" id="JAQQWL010000006">
    <property type="protein sequence ID" value="KAK8069982.1"/>
    <property type="molecule type" value="Genomic_DNA"/>
</dbReference>
<name>A0ABR1VGH4_9PEZI</name>
<protein>
    <submittedName>
        <fullName evidence="1">Uncharacterized protein</fullName>
    </submittedName>
</protein>
<evidence type="ECO:0000313" key="1">
    <source>
        <dbReference type="EMBL" id="KAK8069982.1"/>
    </source>
</evidence>
<reference evidence="1 2" key="1">
    <citation type="submission" date="2023-01" db="EMBL/GenBank/DDBJ databases">
        <title>Analysis of 21 Apiospora genomes using comparative genomics revels a genus with tremendous synthesis potential of carbohydrate active enzymes and secondary metabolites.</title>
        <authorList>
            <person name="Sorensen T."/>
        </authorList>
    </citation>
    <scope>NUCLEOTIDE SEQUENCE [LARGE SCALE GENOMIC DNA]</scope>
    <source>
        <strain evidence="1 2">CBS 135458</strain>
    </source>
</reference>
<dbReference type="GeneID" id="92091070"/>
<dbReference type="Proteomes" id="UP001480595">
    <property type="component" value="Unassembled WGS sequence"/>
</dbReference>
<accession>A0ABR1VGH4</accession>
<keyword evidence="2" id="KW-1185">Reference proteome</keyword>
<dbReference type="RefSeq" id="XP_066717276.1">
    <property type="nucleotide sequence ID" value="XM_066858007.1"/>
</dbReference>